<dbReference type="EMBL" id="JAMXLR010000077">
    <property type="protein sequence ID" value="MCO6046874.1"/>
    <property type="molecule type" value="Genomic_DNA"/>
</dbReference>
<evidence type="ECO:0000256" key="7">
    <source>
        <dbReference type="ARBA" id="ARBA00022692"/>
    </source>
</evidence>
<keyword evidence="5" id="KW-0813">Transport</keyword>
<comment type="caution">
    <text evidence="11">The sequence shown here is derived from an EMBL/GenBank/DDBJ whole genome shotgun (WGS) entry which is preliminary data.</text>
</comment>
<evidence type="ECO:0000256" key="1">
    <source>
        <dbReference type="ARBA" id="ARBA00002672"/>
    </source>
</evidence>
<protein>
    <recommendedName>
        <fullName evidence="4">Nicotinamide riboside transporter PnuC</fullName>
    </recommendedName>
</protein>
<feature type="transmembrane region" description="Helical" evidence="10">
    <location>
        <begin position="97"/>
        <end position="115"/>
    </location>
</feature>
<reference evidence="11" key="1">
    <citation type="submission" date="2022-06" db="EMBL/GenBank/DDBJ databases">
        <title>Aeoliella straminimaris, a novel planctomycete from sediments.</title>
        <authorList>
            <person name="Vitorino I.R."/>
            <person name="Lage O.M."/>
        </authorList>
    </citation>
    <scope>NUCLEOTIDE SEQUENCE</scope>
    <source>
        <strain evidence="11">ICT_H6.2</strain>
    </source>
</reference>
<keyword evidence="6" id="KW-1003">Cell membrane</keyword>
<evidence type="ECO:0000256" key="5">
    <source>
        <dbReference type="ARBA" id="ARBA00022448"/>
    </source>
</evidence>
<dbReference type="NCBIfam" id="TIGR01528">
    <property type="entry name" value="NMN_trans_PnuC"/>
    <property type="match status" value="1"/>
</dbReference>
<evidence type="ECO:0000313" key="12">
    <source>
        <dbReference type="Proteomes" id="UP001155241"/>
    </source>
</evidence>
<evidence type="ECO:0000313" key="11">
    <source>
        <dbReference type="EMBL" id="MCO6046874.1"/>
    </source>
</evidence>
<feature type="transmembrane region" description="Helical" evidence="10">
    <location>
        <begin position="209"/>
        <end position="226"/>
    </location>
</feature>
<accession>A0A9X2JKM2</accession>
<evidence type="ECO:0000256" key="6">
    <source>
        <dbReference type="ARBA" id="ARBA00022475"/>
    </source>
</evidence>
<evidence type="ECO:0000256" key="10">
    <source>
        <dbReference type="SAM" id="Phobius"/>
    </source>
</evidence>
<evidence type="ECO:0000256" key="4">
    <source>
        <dbReference type="ARBA" id="ARBA00017522"/>
    </source>
</evidence>
<keyword evidence="7 10" id="KW-0812">Transmembrane</keyword>
<dbReference type="PANTHER" id="PTHR36122:SF2">
    <property type="entry name" value="NICOTINAMIDE RIBOSIDE TRANSPORTER PNUC"/>
    <property type="match status" value="1"/>
</dbReference>
<name>A0A9X2JKM2_9BACT</name>
<dbReference type="InterPro" id="IPR006419">
    <property type="entry name" value="NMN_transpt_PnuC"/>
</dbReference>
<organism evidence="11 12">
    <name type="scientific">Aeoliella straminimaris</name>
    <dbReference type="NCBI Taxonomy" id="2954799"/>
    <lineage>
        <taxon>Bacteria</taxon>
        <taxon>Pseudomonadati</taxon>
        <taxon>Planctomycetota</taxon>
        <taxon>Planctomycetia</taxon>
        <taxon>Pirellulales</taxon>
        <taxon>Lacipirellulaceae</taxon>
        <taxon>Aeoliella</taxon>
    </lineage>
</organism>
<dbReference type="GO" id="GO:0005886">
    <property type="term" value="C:plasma membrane"/>
    <property type="evidence" value="ECO:0007669"/>
    <property type="project" value="UniProtKB-SubCell"/>
</dbReference>
<dbReference type="RefSeq" id="WP_252854983.1">
    <property type="nucleotide sequence ID" value="NZ_JAMXLR010000077.1"/>
</dbReference>
<proteinExistence type="inferred from homology"/>
<comment type="similarity">
    <text evidence="3">Belongs to the nicotinamide ribonucleoside (NR) uptake permease (TC 4.B.1) family.</text>
</comment>
<feature type="transmembrane region" description="Helical" evidence="10">
    <location>
        <begin position="72"/>
        <end position="91"/>
    </location>
</feature>
<feature type="transmembrane region" description="Helical" evidence="10">
    <location>
        <begin position="48"/>
        <end position="67"/>
    </location>
</feature>
<evidence type="ECO:0000256" key="3">
    <source>
        <dbReference type="ARBA" id="ARBA00006669"/>
    </source>
</evidence>
<evidence type="ECO:0000256" key="2">
    <source>
        <dbReference type="ARBA" id="ARBA00004651"/>
    </source>
</evidence>
<dbReference type="AlphaFoldDB" id="A0A9X2JKM2"/>
<feature type="transmembrane region" description="Helical" evidence="10">
    <location>
        <begin position="135"/>
        <end position="155"/>
    </location>
</feature>
<dbReference type="Pfam" id="PF04973">
    <property type="entry name" value="NMN_transporter"/>
    <property type="match status" value="1"/>
</dbReference>
<evidence type="ECO:0000256" key="9">
    <source>
        <dbReference type="ARBA" id="ARBA00023136"/>
    </source>
</evidence>
<gene>
    <name evidence="11" type="primary">pnuC</name>
    <name evidence="11" type="ORF">NG895_23490</name>
</gene>
<sequence length="247" mass="28096">MPGRLDQWNSREAGCLPRCCAPAARPSILLAYHPDRSNQQATPSPTPMAYLEPIAVVLGVFCVWLTIRQNIWCWPTGLVQVVLYIYIFAAAKLYSDVILQVVYVVLQIYGWWHWLAGGERENQLPVTRISHRANLLYLLVVAMGTAAWGWVMHHYTDASLPYPDAFTTVTSLVAQWLLAQKRLESWWYWIAVDVVAIGVYLQKDLQLTAGLYAVFLCMATAGFFAWRASWRKDRAHEQTHDDGTHTG</sequence>
<dbReference type="GO" id="GO:0034257">
    <property type="term" value="F:nicotinamide riboside transmembrane transporter activity"/>
    <property type="evidence" value="ECO:0007669"/>
    <property type="project" value="InterPro"/>
</dbReference>
<comment type="function">
    <text evidence="1">Required for nicotinamide riboside transport across the inner membrane.</text>
</comment>
<dbReference type="Proteomes" id="UP001155241">
    <property type="component" value="Unassembled WGS sequence"/>
</dbReference>
<keyword evidence="9 10" id="KW-0472">Membrane</keyword>
<comment type="subcellular location">
    <subcellularLocation>
        <location evidence="2">Cell membrane</location>
        <topology evidence="2">Multi-pass membrane protein</topology>
    </subcellularLocation>
</comment>
<keyword evidence="8 10" id="KW-1133">Transmembrane helix</keyword>
<evidence type="ECO:0000256" key="8">
    <source>
        <dbReference type="ARBA" id="ARBA00022989"/>
    </source>
</evidence>
<keyword evidence="12" id="KW-1185">Reference proteome</keyword>
<dbReference type="PANTHER" id="PTHR36122">
    <property type="entry name" value="NICOTINAMIDE RIBOSIDE TRANSPORTER PNUC"/>
    <property type="match status" value="1"/>
</dbReference>